<feature type="chain" id="PRO_5041286243" evidence="8">
    <location>
        <begin position="23"/>
        <end position="535"/>
    </location>
</feature>
<evidence type="ECO:0000256" key="3">
    <source>
        <dbReference type="ARBA" id="ARBA00022723"/>
    </source>
</evidence>
<evidence type="ECO:0000313" key="10">
    <source>
        <dbReference type="Proteomes" id="UP001165565"/>
    </source>
</evidence>
<protein>
    <submittedName>
        <fullName evidence="9">Tannase/feruloyl esterase family alpha/beta hydrolase</fullName>
    </submittedName>
</protein>
<evidence type="ECO:0000256" key="8">
    <source>
        <dbReference type="SAM" id="SignalP"/>
    </source>
</evidence>
<dbReference type="PANTHER" id="PTHR33938:SF15">
    <property type="entry name" value="FERULOYL ESTERASE B-RELATED"/>
    <property type="match status" value="1"/>
</dbReference>
<evidence type="ECO:0000256" key="5">
    <source>
        <dbReference type="ARBA" id="ARBA00022801"/>
    </source>
</evidence>
<evidence type="ECO:0000256" key="2">
    <source>
        <dbReference type="ARBA" id="ARBA00022487"/>
    </source>
</evidence>
<gene>
    <name evidence="9" type="ORF">NEE01_04380</name>
</gene>
<dbReference type="RefSeq" id="WP_265268002.1">
    <property type="nucleotide sequence ID" value="NZ_JANFAV010000002.1"/>
</dbReference>
<evidence type="ECO:0000256" key="6">
    <source>
        <dbReference type="ARBA" id="ARBA00022837"/>
    </source>
</evidence>
<dbReference type="AlphaFoldDB" id="A0AA41Z4R4"/>
<evidence type="ECO:0000313" key="9">
    <source>
        <dbReference type="EMBL" id="MCW6534015.1"/>
    </source>
</evidence>
<keyword evidence="7" id="KW-1015">Disulfide bond</keyword>
<dbReference type="Proteomes" id="UP001165565">
    <property type="component" value="Unassembled WGS sequence"/>
</dbReference>
<dbReference type="InterPro" id="IPR011118">
    <property type="entry name" value="Tannase/feruloyl_esterase"/>
</dbReference>
<dbReference type="PANTHER" id="PTHR33938">
    <property type="entry name" value="FERULOYL ESTERASE B-RELATED"/>
    <property type="match status" value="1"/>
</dbReference>
<keyword evidence="2" id="KW-0719">Serine esterase</keyword>
<evidence type="ECO:0000256" key="7">
    <source>
        <dbReference type="ARBA" id="ARBA00023157"/>
    </source>
</evidence>
<sequence>MNMHVGTLGALAALLLASGSNPAPVAATQPGTPAGGSCAALTGLTLADGKVVAAEEVAKGAMVTTKEGVPGLPSQVAFCRVRATLTPTPRSSIKVEVWLPLTTAWNGKLLGAGNGGYGGSMLLPQLTMQGALAKGYATVGTDMGHVGTADTDAKWALNAPEKIVDFGHRANHLAAGTGRAVIAAYYGNAPKAAYFQGCSDGGREALMEAQRYPEDYDAIIAGAPANAWTRMMAAFMRDDRAVFARPESAIPNAKLKLLQDAAIAQCDAKDGVKDGVLDDPRGCGFDPAVLQCKAGDEATCLTAGQVTAARALYRGALDGKGRPFFPGYMPGAEAVPGTWDVWLTGSKAQHGVFATEFYRYMVHSNPEWQPGAFDFARDYAAGRRLAPLLDSDSPDLGAFLKRGGKLILYHGWNDAAIPPENTIAYFEAVTKRLPAEARKSVRLFMAPGMSHCLAGPGPNVFDALGTLDTWRQGGPAPETMIATKFDNDLFGYLGFPAKPLRTRPLCAWPKVARWTGKGSTDDAANFTCVAPGTKS</sequence>
<keyword evidence="3" id="KW-0479">Metal-binding</keyword>
<comment type="caution">
    <text evidence="9">The sequence shown here is derived from an EMBL/GenBank/DDBJ whole genome shotgun (WGS) entry which is preliminary data.</text>
</comment>
<dbReference type="Gene3D" id="3.40.50.1820">
    <property type="entry name" value="alpha/beta hydrolase"/>
    <property type="match status" value="1"/>
</dbReference>
<feature type="signal peptide" evidence="8">
    <location>
        <begin position="1"/>
        <end position="22"/>
    </location>
</feature>
<dbReference type="EMBL" id="JANFAV010000002">
    <property type="protein sequence ID" value="MCW6534015.1"/>
    <property type="molecule type" value="Genomic_DNA"/>
</dbReference>
<dbReference type="GO" id="GO:0052689">
    <property type="term" value="F:carboxylic ester hydrolase activity"/>
    <property type="evidence" value="ECO:0007669"/>
    <property type="project" value="UniProtKB-KW"/>
</dbReference>
<accession>A0AA41Z4R4</accession>
<reference evidence="9" key="1">
    <citation type="submission" date="2022-06" db="EMBL/GenBank/DDBJ databases">
        <title>Sphingomonas sp. nov. isolated from rhizosphere soil of tomato.</title>
        <authorList>
            <person name="Dong H."/>
            <person name="Gao R."/>
        </authorList>
    </citation>
    <scope>NUCLEOTIDE SEQUENCE</scope>
    <source>
        <strain evidence="9">MMSM24</strain>
    </source>
</reference>
<name>A0AA41Z4R4_9SPHN</name>
<keyword evidence="10" id="KW-1185">Reference proteome</keyword>
<keyword evidence="4 8" id="KW-0732">Signal</keyword>
<proteinExistence type="inferred from homology"/>
<dbReference type="InterPro" id="IPR029058">
    <property type="entry name" value="AB_hydrolase_fold"/>
</dbReference>
<evidence type="ECO:0000256" key="4">
    <source>
        <dbReference type="ARBA" id="ARBA00022729"/>
    </source>
</evidence>
<keyword evidence="5 9" id="KW-0378">Hydrolase</keyword>
<keyword evidence="6" id="KW-0106">Calcium</keyword>
<organism evidence="9 10">
    <name type="scientific">Sphingomonas lycopersici</name>
    <dbReference type="NCBI Taxonomy" id="2951807"/>
    <lineage>
        <taxon>Bacteria</taxon>
        <taxon>Pseudomonadati</taxon>
        <taxon>Pseudomonadota</taxon>
        <taxon>Alphaproteobacteria</taxon>
        <taxon>Sphingomonadales</taxon>
        <taxon>Sphingomonadaceae</taxon>
        <taxon>Sphingomonas</taxon>
    </lineage>
</organism>
<evidence type="ECO:0000256" key="1">
    <source>
        <dbReference type="ARBA" id="ARBA00006249"/>
    </source>
</evidence>
<dbReference type="GO" id="GO:0046872">
    <property type="term" value="F:metal ion binding"/>
    <property type="evidence" value="ECO:0007669"/>
    <property type="project" value="UniProtKB-KW"/>
</dbReference>
<dbReference type="SUPFAM" id="SSF53474">
    <property type="entry name" value="alpha/beta-Hydrolases"/>
    <property type="match status" value="1"/>
</dbReference>
<dbReference type="Pfam" id="PF07519">
    <property type="entry name" value="Tannase"/>
    <property type="match status" value="1"/>
</dbReference>
<comment type="similarity">
    <text evidence="1">Belongs to the tannase family.</text>
</comment>